<reference evidence="1 2" key="2">
    <citation type="submission" date="2022-06" db="EMBL/GenBank/DDBJ databases">
        <title>Genomic Encyclopedia of Type Strains, Phase I: the one thousand microbial genomes (KMG-I) project.</title>
        <authorList>
            <person name="Kyrpides N."/>
        </authorList>
    </citation>
    <scope>NUCLEOTIDE SEQUENCE [LARGE SCALE GENOMIC DNA]</scope>
    <source>
        <strain evidence="1 2">DSM 43889</strain>
    </source>
</reference>
<proteinExistence type="predicted"/>
<evidence type="ECO:0000313" key="1">
    <source>
        <dbReference type="EMBL" id="MCP2331286.1"/>
    </source>
</evidence>
<name>A0ABT1JHN2_ACTCY</name>
<sequence length="49" mass="4885">MVADGGSDADVGVAEEFLDNDELDAVFQEQGGGEVPEVVESGCVGTLAG</sequence>
<dbReference type="EMBL" id="AUBJ02000001">
    <property type="protein sequence ID" value="MCP2331286.1"/>
    <property type="molecule type" value="Genomic_DNA"/>
</dbReference>
<keyword evidence="2" id="KW-1185">Reference proteome</keyword>
<protein>
    <submittedName>
        <fullName evidence="1">Uncharacterized protein</fullName>
    </submittedName>
</protein>
<comment type="caution">
    <text evidence="1">The sequence shown here is derived from an EMBL/GenBank/DDBJ whole genome shotgun (WGS) entry which is preliminary data.</text>
</comment>
<reference evidence="1 2" key="1">
    <citation type="submission" date="2013-07" db="EMBL/GenBank/DDBJ databases">
        <authorList>
            <consortium name="DOE Joint Genome Institute"/>
            <person name="Reeve W."/>
            <person name="Huntemann M."/>
            <person name="Han J."/>
            <person name="Chen A."/>
            <person name="Kyrpides N."/>
            <person name="Mavromatis K."/>
            <person name="Markowitz V."/>
            <person name="Palaniappan K."/>
            <person name="Ivanova N."/>
            <person name="Schaumberg A."/>
            <person name="Pati A."/>
            <person name="Liolios K."/>
            <person name="Nordberg H.P."/>
            <person name="Cantor M.N."/>
            <person name="Hua S.X."/>
            <person name="Woyke T."/>
        </authorList>
    </citation>
    <scope>NUCLEOTIDE SEQUENCE [LARGE SCALE GENOMIC DNA]</scope>
    <source>
        <strain evidence="1 2">DSM 43889</strain>
    </source>
</reference>
<organism evidence="1 2">
    <name type="scientific">Actinoalloteichus caeruleus DSM 43889</name>
    <dbReference type="NCBI Taxonomy" id="1120930"/>
    <lineage>
        <taxon>Bacteria</taxon>
        <taxon>Bacillati</taxon>
        <taxon>Actinomycetota</taxon>
        <taxon>Actinomycetes</taxon>
        <taxon>Pseudonocardiales</taxon>
        <taxon>Pseudonocardiaceae</taxon>
        <taxon>Actinoalloteichus</taxon>
        <taxon>Actinoalloteichus cyanogriseus</taxon>
    </lineage>
</organism>
<dbReference type="Proteomes" id="UP000791080">
    <property type="component" value="Unassembled WGS sequence"/>
</dbReference>
<accession>A0ABT1JHN2</accession>
<gene>
    <name evidence="1" type="ORF">G443_001556</name>
</gene>
<evidence type="ECO:0000313" key="2">
    <source>
        <dbReference type="Proteomes" id="UP000791080"/>
    </source>
</evidence>